<dbReference type="AlphaFoldDB" id="A0A1B8H442"/>
<sequence length="76" mass="8883">MKVPPRIIFLLFSIIVSLVDTKNVLTSTLQSGCKINKEIISIKFIFYTKMRVLALSVYEKKMKIMLIFQKNKLFLL</sequence>
<protein>
    <submittedName>
        <fullName evidence="1">Uncharacterized protein</fullName>
    </submittedName>
</protein>
<dbReference type="Proteomes" id="UP000092247">
    <property type="component" value="Unassembled WGS sequence"/>
</dbReference>
<evidence type="ECO:0000313" key="1">
    <source>
        <dbReference type="EMBL" id="OBU03858.1"/>
    </source>
</evidence>
<accession>A0A1B8H442</accession>
<organism evidence="1 2">
    <name type="scientific">Morganella psychrotolerans</name>
    <dbReference type="NCBI Taxonomy" id="368603"/>
    <lineage>
        <taxon>Bacteria</taxon>
        <taxon>Pseudomonadati</taxon>
        <taxon>Pseudomonadota</taxon>
        <taxon>Gammaproteobacteria</taxon>
        <taxon>Enterobacterales</taxon>
        <taxon>Morganellaceae</taxon>
        <taxon>Morganella</taxon>
    </lineage>
</organism>
<reference evidence="1 2" key="1">
    <citation type="submission" date="2016-06" db="EMBL/GenBank/DDBJ databases">
        <authorList>
            <person name="Kjaerup R.B."/>
            <person name="Dalgaard T.S."/>
            <person name="Juul-Madsen H.R."/>
        </authorList>
    </citation>
    <scope>NUCLEOTIDE SEQUENCE [LARGE SCALE GENOMIC DNA]</scope>
    <source>
        <strain evidence="1 2">GCSL-Mp3</strain>
    </source>
</reference>
<comment type="caution">
    <text evidence="1">The sequence shown here is derived from an EMBL/GenBank/DDBJ whole genome shotgun (WGS) entry which is preliminary data.</text>
</comment>
<proteinExistence type="predicted"/>
<evidence type="ECO:0000313" key="2">
    <source>
        <dbReference type="Proteomes" id="UP000092247"/>
    </source>
</evidence>
<gene>
    <name evidence="1" type="ORF">AYY17_09900</name>
</gene>
<name>A0A1B8H442_9GAMM</name>
<dbReference type="EMBL" id="LZEX01000042">
    <property type="protein sequence ID" value="OBU03858.1"/>
    <property type="molecule type" value="Genomic_DNA"/>
</dbReference>